<name>A0A0A8Z0R3_ARUDO</name>
<organism evidence="1">
    <name type="scientific">Arundo donax</name>
    <name type="common">Giant reed</name>
    <name type="synonym">Donax arundinaceus</name>
    <dbReference type="NCBI Taxonomy" id="35708"/>
    <lineage>
        <taxon>Eukaryota</taxon>
        <taxon>Viridiplantae</taxon>
        <taxon>Streptophyta</taxon>
        <taxon>Embryophyta</taxon>
        <taxon>Tracheophyta</taxon>
        <taxon>Spermatophyta</taxon>
        <taxon>Magnoliopsida</taxon>
        <taxon>Liliopsida</taxon>
        <taxon>Poales</taxon>
        <taxon>Poaceae</taxon>
        <taxon>PACMAD clade</taxon>
        <taxon>Arundinoideae</taxon>
        <taxon>Arundineae</taxon>
        <taxon>Arundo</taxon>
    </lineage>
</organism>
<dbReference type="AlphaFoldDB" id="A0A0A8Z0R3"/>
<reference evidence="1" key="1">
    <citation type="submission" date="2014-09" db="EMBL/GenBank/DDBJ databases">
        <authorList>
            <person name="Magalhaes I.L.F."/>
            <person name="Oliveira U."/>
            <person name="Santos F.R."/>
            <person name="Vidigal T.H.D.A."/>
            <person name="Brescovit A.D."/>
            <person name="Santos A.J."/>
        </authorList>
    </citation>
    <scope>NUCLEOTIDE SEQUENCE</scope>
    <source>
        <tissue evidence="1">Shoot tissue taken approximately 20 cm above the soil surface</tissue>
    </source>
</reference>
<proteinExistence type="predicted"/>
<sequence>MCPYRCLSRRHGPPPAQPIIDTNILDHHHVDNAVLL</sequence>
<dbReference type="EMBL" id="GBRH01265499">
    <property type="protein sequence ID" value="JAD32396.1"/>
    <property type="molecule type" value="Transcribed_RNA"/>
</dbReference>
<protein>
    <submittedName>
        <fullName evidence="1">Uncharacterized protein</fullName>
    </submittedName>
</protein>
<evidence type="ECO:0000313" key="1">
    <source>
        <dbReference type="EMBL" id="JAD32396.1"/>
    </source>
</evidence>
<reference evidence="1" key="2">
    <citation type="journal article" date="2015" name="Data Brief">
        <title>Shoot transcriptome of the giant reed, Arundo donax.</title>
        <authorList>
            <person name="Barrero R.A."/>
            <person name="Guerrero F.D."/>
            <person name="Moolhuijzen P."/>
            <person name="Goolsby J.A."/>
            <person name="Tidwell J."/>
            <person name="Bellgard S.E."/>
            <person name="Bellgard M.I."/>
        </authorList>
    </citation>
    <scope>NUCLEOTIDE SEQUENCE</scope>
    <source>
        <tissue evidence="1">Shoot tissue taken approximately 20 cm above the soil surface</tissue>
    </source>
</reference>
<accession>A0A0A8Z0R3</accession>